<dbReference type="RefSeq" id="WP_373656798.1">
    <property type="nucleotide sequence ID" value="NZ_JBGUAW010000010.1"/>
</dbReference>
<dbReference type="InterPro" id="IPR034015">
    <property type="entry name" value="M1_LTA4H"/>
</dbReference>
<sequence>MRGSLLPLLLVPLLIVTGMESGAAESDVLPDHHIRVTLDPGASRLQGVDRIRWQGEGPFSFRLHPDLAVRSVQVDGREYPGGRKPGSPRLWTGDRSLKAGDHTADVRFAGTLTGRDTATSRSVLRGFGPRLGGKGVFLGGGSWYPRLGNRLHTYELAVNAPRAIRVAAPGNRETGHVTESRRVTRFRVEHPAEAAVVLGGPYTVQRRSASREIPVATFFHQGLEGLADAYLADSARYMELFEKRYGRYPHAGFAVVSSPWPTGFGYPGIAYLSRRILPLPFIRQQSLPHEVLHNWWGNGVYVAPGSGNWAEGLTTFGADYRLRARSSPEAARRMRLRWLQDFATYNRDGPAPALRDFGARVNEVSRTVGYNKAAFLWIMLRDRLGGESFNAALRRFYREHRYRRASWGDLQQAFEGASGRELGRFFQAWLDRPGAPSLRIAAVRSDGDQVRLTLAQEVPPYPLHLPVHLQHADGSVRKVTALLNERRQTFRWPVPEKRVTGVAVDPDYRVFRSLAPAEVPPRLSAVLAKAPARLRLDPGLSGKDWRSAARQVRRALGRGEQESAADGKGRPTIRIVPPDKLAGAWGDLDGHRSFPDFPRESTARVLVGRSGPGEPPSLLVAARSPEALAALSRPLPHYGSYGWLAFRGAENAAKGRWPVPGHPLRRSLERPPDRKETHDGD</sequence>
<dbReference type="GO" id="GO:0016787">
    <property type="term" value="F:hydrolase activity"/>
    <property type="evidence" value="ECO:0007669"/>
    <property type="project" value="UniProtKB-KW"/>
</dbReference>
<evidence type="ECO:0000259" key="3">
    <source>
        <dbReference type="Pfam" id="PF01433"/>
    </source>
</evidence>
<keyword evidence="2" id="KW-0732">Signal</keyword>
<evidence type="ECO:0000313" key="4">
    <source>
        <dbReference type="EMBL" id="MFA9462009.1"/>
    </source>
</evidence>
<keyword evidence="4" id="KW-0378">Hydrolase</keyword>
<feature type="compositionally biased region" description="Basic and acidic residues" evidence="1">
    <location>
        <begin position="557"/>
        <end position="569"/>
    </location>
</feature>
<dbReference type="InterPro" id="IPR027268">
    <property type="entry name" value="Peptidase_M4/M1_CTD_sf"/>
</dbReference>
<accession>A0ABV4TZI0</accession>
<protein>
    <submittedName>
        <fullName evidence="4">M1 family metallopeptidase</fullName>
        <ecNumber evidence="4">3.4.-.-</ecNumber>
    </submittedName>
</protein>
<dbReference type="Gene3D" id="1.10.390.10">
    <property type="entry name" value="Neutral Protease Domain 2"/>
    <property type="match status" value="1"/>
</dbReference>
<dbReference type="InterPro" id="IPR014782">
    <property type="entry name" value="Peptidase_M1_dom"/>
</dbReference>
<dbReference type="PANTHER" id="PTHR45726:SF3">
    <property type="entry name" value="LEUKOTRIENE A-4 HYDROLASE"/>
    <property type="match status" value="1"/>
</dbReference>
<evidence type="ECO:0000313" key="5">
    <source>
        <dbReference type="Proteomes" id="UP001575181"/>
    </source>
</evidence>
<feature type="compositionally biased region" description="Basic and acidic residues" evidence="1">
    <location>
        <begin position="666"/>
        <end position="681"/>
    </location>
</feature>
<organism evidence="4 5">
    <name type="scientific">Thiohalorhabdus methylotrophus</name>
    <dbReference type="NCBI Taxonomy" id="3242694"/>
    <lineage>
        <taxon>Bacteria</taxon>
        <taxon>Pseudomonadati</taxon>
        <taxon>Pseudomonadota</taxon>
        <taxon>Gammaproteobacteria</taxon>
        <taxon>Thiohalorhabdales</taxon>
        <taxon>Thiohalorhabdaceae</taxon>
        <taxon>Thiohalorhabdus</taxon>
    </lineage>
</organism>
<name>A0ABV4TZI0_9GAMM</name>
<feature type="domain" description="Peptidase M1 membrane alanine aminopeptidase" evidence="3">
    <location>
        <begin position="288"/>
        <end position="429"/>
    </location>
</feature>
<feature type="signal peptide" evidence="2">
    <location>
        <begin position="1"/>
        <end position="23"/>
    </location>
</feature>
<evidence type="ECO:0000256" key="2">
    <source>
        <dbReference type="SAM" id="SignalP"/>
    </source>
</evidence>
<reference evidence="4 5" key="1">
    <citation type="submission" date="2024-08" db="EMBL/GenBank/DDBJ databases">
        <title>Whole-genome sequencing of halo(alkali)philic microorganisms from hypersaline lakes.</title>
        <authorList>
            <person name="Sorokin D.Y."/>
            <person name="Merkel A.Y."/>
            <person name="Messina E."/>
            <person name="Yakimov M."/>
        </authorList>
    </citation>
    <scope>NUCLEOTIDE SEQUENCE [LARGE SCALE GENOMIC DNA]</scope>
    <source>
        <strain evidence="4 5">Cl-TMA</strain>
    </source>
</reference>
<dbReference type="EMBL" id="JBGUAW010000010">
    <property type="protein sequence ID" value="MFA9462009.1"/>
    <property type="molecule type" value="Genomic_DNA"/>
</dbReference>
<feature type="chain" id="PRO_5047183817" evidence="2">
    <location>
        <begin position="24"/>
        <end position="681"/>
    </location>
</feature>
<dbReference type="Proteomes" id="UP001575181">
    <property type="component" value="Unassembled WGS sequence"/>
</dbReference>
<proteinExistence type="predicted"/>
<dbReference type="SUPFAM" id="SSF55486">
    <property type="entry name" value="Metalloproteases ('zincins'), catalytic domain"/>
    <property type="match status" value="1"/>
</dbReference>
<feature type="region of interest" description="Disordered" evidence="1">
    <location>
        <begin position="654"/>
        <end position="681"/>
    </location>
</feature>
<dbReference type="PANTHER" id="PTHR45726">
    <property type="entry name" value="LEUKOTRIENE A-4 HYDROLASE"/>
    <property type="match status" value="1"/>
</dbReference>
<feature type="region of interest" description="Disordered" evidence="1">
    <location>
        <begin position="555"/>
        <end position="576"/>
    </location>
</feature>
<comment type="caution">
    <text evidence="4">The sequence shown here is derived from an EMBL/GenBank/DDBJ whole genome shotgun (WGS) entry which is preliminary data.</text>
</comment>
<gene>
    <name evidence="4" type="ORF">ACERLL_14385</name>
</gene>
<dbReference type="Pfam" id="PF01433">
    <property type="entry name" value="Peptidase_M1"/>
    <property type="match status" value="1"/>
</dbReference>
<keyword evidence="5" id="KW-1185">Reference proteome</keyword>
<dbReference type="EC" id="3.4.-.-" evidence="4"/>
<evidence type="ECO:0000256" key="1">
    <source>
        <dbReference type="SAM" id="MobiDB-lite"/>
    </source>
</evidence>